<feature type="binding site" evidence="3">
    <location>
        <begin position="117"/>
        <end position="120"/>
    </location>
    <ligand>
        <name>GTP</name>
        <dbReference type="ChEBI" id="CHEBI:37565"/>
    </ligand>
</feature>
<dbReference type="GO" id="GO:0003924">
    <property type="term" value="F:GTPase activity"/>
    <property type="evidence" value="ECO:0007669"/>
    <property type="project" value="UniProtKB-UniRule"/>
</dbReference>
<feature type="domain" description="CP-type G" evidence="5">
    <location>
        <begin position="68"/>
        <end position="228"/>
    </location>
</feature>
<dbReference type="GO" id="GO:0005525">
    <property type="term" value="F:GTP binding"/>
    <property type="evidence" value="ECO:0007669"/>
    <property type="project" value="UniProtKB-UniRule"/>
</dbReference>
<organism evidence="6 7">
    <name type="scientific">Chitinivibrio alkaliphilus ACht1</name>
    <dbReference type="NCBI Taxonomy" id="1313304"/>
    <lineage>
        <taxon>Bacteria</taxon>
        <taxon>Pseudomonadati</taxon>
        <taxon>Fibrobacterota</taxon>
        <taxon>Chitinivibrionia</taxon>
        <taxon>Chitinivibrionales</taxon>
        <taxon>Chitinivibrionaceae</taxon>
        <taxon>Chitinivibrio</taxon>
    </lineage>
</organism>
<keyword evidence="3" id="KW-0862">Zinc</keyword>
<dbReference type="EMBL" id="ASJR01000018">
    <property type="protein sequence ID" value="ERP31157.1"/>
    <property type="molecule type" value="Genomic_DNA"/>
</dbReference>
<keyword evidence="3" id="KW-0378">Hydrolase</keyword>
<feature type="binding site" evidence="3">
    <location>
        <begin position="170"/>
        <end position="178"/>
    </location>
    <ligand>
        <name>GTP</name>
        <dbReference type="ChEBI" id="CHEBI:37565"/>
    </ligand>
</feature>
<name>U7D7T8_9BACT</name>
<dbReference type="GO" id="GO:0046872">
    <property type="term" value="F:metal ion binding"/>
    <property type="evidence" value="ECO:0007669"/>
    <property type="project" value="UniProtKB-KW"/>
</dbReference>
<dbReference type="PROSITE" id="PS51721">
    <property type="entry name" value="G_CP"/>
    <property type="match status" value="1"/>
</dbReference>
<dbReference type="GO" id="GO:0019843">
    <property type="term" value="F:rRNA binding"/>
    <property type="evidence" value="ECO:0007669"/>
    <property type="project" value="UniProtKB-KW"/>
</dbReference>
<dbReference type="Proteomes" id="UP000017148">
    <property type="component" value="Unassembled WGS sequence"/>
</dbReference>
<dbReference type="Pfam" id="PF03193">
    <property type="entry name" value="RsgA_GTPase"/>
    <property type="match status" value="1"/>
</dbReference>
<comment type="caution">
    <text evidence="6">The sequence shown here is derived from an EMBL/GenBank/DDBJ whole genome shotgun (WGS) entry which is preliminary data.</text>
</comment>
<evidence type="ECO:0000313" key="7">
    <source>
        <dbReference type="Proteomes" id="UP000017148"/>
    </source>
</evidence>
<dbReference type="EC" id="3.6.1.-" evidence="3"/>
<dbReference type="Gene3D" id="3.40.50.300">
    <property type="entry name" value="P-loop containing nucleotide triphosphate hydrolases"/>
    <property type="match status" value="1"/>
</dbReference>
<evidence type="ECO:0000313" key="6">
    <source>
        <dbReference type="EMBL" id="ERP31157.1"/>
    </source>
</evidence>
<evidence type="ECO:0000256" key="2">
    <source>
        <dbReference type="ARBA" id="ARBA00023134"/>
    </source>
</evidence>
<dbReference type="SUPFAM" id="SSF52540">
    <property type="entry name" value="P-loop containing nucleoside triphosphate hydrolases"/>
    <property type="match status" value="1"/>
</dbReference>
<keyword evidence="3" id="KW-0699">rRNA-binding</keyword>
<evidence type="ECO:0000259" key="5">
    <source>
        <dbReference type="PROSITE" id="PS51721"/>
    </source>
</evidence>
<dbReference type="RefSeq" id="WP_022637376.1">
    <property type="nucleotide sequence ID" value="NZ_ASJR01000018.1"/>
</dbReference>
<protein>
    <recommendedName>
        <fullName evidence="3">Small ribosomal subunit biogenesis GTPase RsgA</fullName>
        <ecNumber evidence="3">3.6.1.-</ecNumber>
    </recommendedName>
</protein>
<dbReference type="InterPro" id="IPR010914">
    <property type="entry name" value="RsgA_GTPase_dom"/>
</dbReference>
<dbReference type="Gene3D" id="2.40.50.140">
    <property type="entry name" value="Nucleic acid-binding proteins"/>
    <property type="match status" value="1"/>
</dbReference>
<comment type="cofactor">
    <cofactor evidence="3">
        <name>Zn(2+)</name>
        <dbReference type="ChEBI" id="CHEBI:29105"/>
    </cofactor>
    <text evidence="3">Binds 1 zinc ion per subunit.</text>
</comment>
<dbReference type="STRING" id="1313304.CALK_1955"/>
<dbReference type="CDD" id="cd01854">
    <property type="entry name" value="YjeQ_EngC"/>
    <property type="match status" value="1"/>
</dbReference>
<sequence>MEQTGRIIEERKNYYLVHTKDGKTYPSVLKGRLRKSLSRLSVGDFVTIEIFENSHKHEGVIKKLLPRKTKLQKPNVANIDQIFLVTSYKEPAFEPWFIDKFLFTASTLSLSVVLLFNKNDLLSTEEREDLDGFMAYHRRIGYETYSLSARESPQDLLYDLCKNKTTAFAGPSGVGKSTLMQLLFPDHHFKTRPLSTGIQRGKNTTTHTTLLALTPESFVVDTPGFSYTQVPWIPPAEVGRHFPEIFQASQHCRFRNCLHRDEPHCAVKKALEEGGIAPIRYENYLDILRTLEETPMEKRKKTPL</sequence>
<comment type="similarity">
    <text evidence="3">Belongs to the TRAFAC class YlqF/YawG GTPase family. RsgA subfamily.</text>
</comment>
<reference evidence="6 7" key="1">
    <citation type="journal article" date="2013" name="Environ. Microbiol.">
        <title>Genome analysis of Chitinivibrio alkaliphilus gen. nov., sp. nov., a novel extremely haloalkaliphilic anaerobic chitinolytic bacterium from the candidate phylum Termite Group 3.</title>
        <authorList>
            <person name="Sorokin D.Y."/>
            <person name="Gumerov V.M."/>
            <person name="Rakitin A.L."/>
            <person name="Beletsky A.V."/>
            <person name="Damste J.S."/>
            <person name="Muyzer G."/>
            <person name="Mardanov A.V."/>
            <person name="Ravin N.V."/>
        </authorList>
    </citation>
    <scope>NUCLEOTIDE SEQUENCE [LARGE SCALE GENOMIC DNA]</scope>
    <source>
        <strain evidence="6 7">ACht1</strain>
    </source>
</reference>
<dbReference type="GO" id="GO:0005737">
    <property type="term" value="C:cytoplasm"/>
    <property type="evidence" value="ECO:0007669"/>
    <property type="project" value="UniProtKB-SubCell"/>
</dbReference>
<evidence type="ECO:0000256" key="1">
    <source>
        <dbReference type="ARBA" id="ARBA00022741"/>
    </source>
</evidence>
<keyword evidence="2 3" id="KW-0342">GTP-binding</keyword>
<feature type="binding site" evidence="3">
    <location>
        <position position="257"/>
    </location>
    <ligand>
        <name>Zn(2+)</name>
        <dbReference type="ChEBI" id="CHEBI:29105"/>
    </ligand>
</feature>
<comment type="subunit">
    <text evidence="3">Monomer. Associates with 30S ribosomal subunit, binds 16S rRNA.</text>
</comment>
<feature type="binding site" evidence="3">
    <location>
        <position position="252"/>
    </location>
    <ligand>
        <name>Zn(2+)</name>
        <dbReference type="ChEBI" id="CHEBI:29105"/>
    </ligand>
</feature>
<keyword evidence="3" id="KW-0690">Ribosome biogenesis</keyword>
<evidence type="ECO:0000259" key="4">
    <source>
        <dbReference type="PROSITE" id="PS50936"/>
    </source>
</evidence>
<dbReference type="NCBIfam" id="TIGR00157">
    <property type="entry name" value="ribosome small subunit-dependent GTPase A"/>
    <property type="match status" value="1"/>
</dbReference>
<dbReference type="AlphaFoldDB" id="U7D7T8"/>
<keyword evidence="3" id="KW-0694">RNA-binding</keyword>
<dbReference type="PANTHER" id="PTHR32120:SF11">
    <property type="entry name" value="SMALL RIBOSOMAL SUBUNIT BIOGENESIS GTPASE RSGA 1, MITOCHONDRIAL-RELATED"/>
    <property type="match status" value="1"/>
</dbReference>
<feature type="binding site" evidence="3">
    <location>
        <position position="265"/>
    </location>
    <ligand>
        <name>Zn(2+)</name>
        <dbReference type="ChEBI" id="CHEBI:29105"/>
    </ligand>
</feature>
<gene>
    <name evidence="3" type="primary">rsgA</name>
    <name evidence="6" type="ORF">CALK_1955</name>
</gene>
<accession>U7D7T8</accession>
<dbReference type="InterPro" id="IPR012340">
    <property type="entry name" value="NA-bd_OB-fold"/>
</dbReference>
<proteinExistence type="inferred from homology"/>
<keyword evidence="3" id="KW-0963">Cytoplasm</keyword>
<comment type="function">
    <text evidence="3">One of several proteins that assist in the late maturation steps of the functional core of the 30S ribosomal subunit. Helps release RbfA from mature subunits. May play a role in the assembly of ribosomal proteins into the subunit. Circularly permuted GTPase that catalyzes slow GTP hydrolysis, GTPase activity is stimulated by the 30S ribosomal subunit.</text>
</comment>
<feature type="domain" description="EngC GTPase" evidence="4">
    <location>
        <begin position="77"/>
        <end position="226"/>
    </location>
</feature>
<dbReference type="HAMAP" id="MF_01820">
    <property type="entry name" value="GTPase_RsgA"/>
    <property type="match status" value="1"/>
</dbReference>
<keyword evidence="7" id="KW-1185">Reference proteome</keyword>
<dbReference type="GO" id="GO:0042274">
    <property type="term" value="P:ribosomal small subunit biogenesis"/>
    <property type="evidence" value="ECO:0007669"/>
    <property type="project" value="UniProtKB-UniRule"/>
</dbReference>
<dbReference type="PROSITE" id="PS50936">
    <property type="entry name" value="ENGC_GTPASE"/>
    <property type="match status" value="1"/>
</dbReference>
<dbReference type="InterPro" id="IPR030378">
    <property type="entry name" value="G_CP_dom"/>
</dbReference>
<evidence type="ECO:0000256" key="3">
    <source>
        <dbReference type="HAMAP-Rule" id="MF_01820"/>
    </source>
</evidence>
<dbReference type="eggNOG" id="COG1162">
    <property type="taxonomic scope" value="Bacteria"/>
</dbReference>
<dbReference type="OrthoDB" id="9809485at2"/>
<dbReference type="Gene3D" id="1.10.40.50">
    <property type="entry name" value="Probable gtpase engc, domain 3"/>
    <property type="match status" value="1"/>
</dbReference>
<comment type="subcellular location">
    <subcellularLocation>
        <location evidence="3">Cytoplasm</location>
    </subcellularLocation>
</comment>
<dbReference type="InterPro" id="IPR004881">
    <property type="entry name" value="Ribosome_biogen_GTPase_RsgA"/>
</dbReference>
<dbReference type="PANTHER" id="PTHR32120">
    <property type="entry name" value="SMALL RIBOSOMAL SUBUNIT BIOGENESIS GTPASE RSGA"/>
    <property type="match status" value="1"/>
</dbReference>
<dbReference type="SUPFAM" id="SSF50249">
    <property type="entry name" value="Nucleic acid-binding proteins"/>
    <property type="match status" value="1"/>
</dbReference>
<dbReference type="InterPro" id="IPR027417">
    <property type="entry name" value="P-loop_NTPase"/>
</dbReference>
<feature type="binding site" evidence="3">
    <location>
        <position position="259"/>
    </location>
    <ligand>
        <name>Zn(2+)</name>
        <dbReference type="ChEBI" id="CHEBI:29105"/>
    </ligand>
</feature>
<keyword evidence="1 3" id="KW-0547">Nucleotide-binding</keyword>
<keyword evidence="3" id="KW-0479">Metal-binding</keyword>